<evidence type="ECO:0000256" key="2">
    <source>
        <dbReference type="ARBA" id="ARBA00007373"/>
    </source>
</evidence>
<dbReference type="Pfam" id="PF03177">
    <property type="entry name" value="Nucleoporin_C"/>
    <property type="match status" value="1"/>
</dbReference>
<dbReference type="EMBL" id="VXIV02002008">
    <property type="protein sequence ID" value="KAF6027888.1"/>
    <property type="molecule type" value="Genomic_DNA"/>
</dbReference>
<evidence type="ECO:0000259" key="5">
    <source>
        <dbReference type="Pfam" id="PF03177"/>
    </source>
</evidence>
<dbReference type="FunFam" id="1.25.40.440:FF:000001">
    <property type="entry name" value="Nuclear pore complex subunit"/>
    <property type="match status" value="1"/>
</dbReference>
<dbReference type="AlphaFoldDB" id="A0A7J7JR21"/>
<dbReference type="Gene3D" id="1.25.40.450">
    <property type="entry name" value="Nucleoporin, helical domain, N-terminal subdomain"/>
    <property type="match status" value="1"/>
</dbReference>
<dbReference type="Gene3D" id="1.20.58.1780">
    <property type="match status" value="1"/>
</dbReference>
<keyword evidence="8" id="KW-1185">Reference proteome</keyword>
<evidence type="ECO:0000256" key="3">
    <source>
        <dbReference type="ARBA" id="ARBA00022448"/>
    </source>
</evidence>
<keyword evidence="3" id="KW-0813">Transport</keyword>
<dbReference type="InterPro" id="IPR004870">
    <property type="entry name" value="Nucleoporin_Nup155"/>
</dbReference>
<evidence type="ECO:0000259" key="6">
    <source>
        <dbReference type="Pfam" id="PF08801"/>
    </source>
</evidence>
<evidence type="ECO:0000313" key="8">
    <source>
        <dbReference type="Proteomes" id="UP000593567"/>
    </source>
</evidence>
<sequence length="1221" mass="136021">MAASMSKTLVISKPQGLIDQASAELDKFFIADNSYDDLSKRLRVYSEASPNDSGLVDRDYPVFSDEKQSLPHLPELSLMKQVPLPNELVEQFSHMQCNCMMGVFPEIQRAWLTIDGNIFVWNYETGGDLAYYDSLKETIIACGLVKPKPGVCSGIPYLLVVTTPIDVYLLGVTFGDVNSTGQMNNPATSDMNLLPSPLYSLPSDNCHFLTIQGTSGGRLFLGARDGCLYEILYQAQDNWFSKKCRKVNLTSSSLLSFLTPSFLKREEEPIIQIEIAEDRNVLYTRSEQGSIQVYDLGEDGQASTFVTELSHTSITKSASQIIKTVDKSNFQNIVHISAVGKGESVCLHLVAVTASGVRMYFSMRPFNAVTSRPSMLKLVHVRLPPGFSGSTTSQRPSKVHMAHYNRGTLLMASSQAEDMDLLWATGSDCFPFHSELMETHVSIPIGGHMWAMTEEPSENVVWKRDPKDDGRVRCDPPLVVTQHMEQLRKFVLLSAQGTYMLTKLRPVDQLRSILIQNQGYDNIEVESFFKLHKADQACATCLILICSGLAVDNQVVDWAAGAFFMHGGDPTYDFGVRPPATLGANYSVTGADVTMNPGLSFHPAQVSTPHVSKLNADMTIAPAGGVTTGGQVILSGKHDGIYLYLARILRPLWDSKLVGEHRVSSSKVVMKSRIDDELKWFMEQLSTLLSFLQSSTQYMASLSNDGYLPNAGRLMTSNHIDEATKKKCLGEAVAKEKQSLQQLMLLVNSCLEILGLWNIVCDHQFEVVCAALTEAQVAQLKSCTLRSLLSSGNEQIFSAMINGIIQQYLGDNACTDVISNKLRETCPSLYSLDDAKCSKANELLLSLGGIATAPERSALLFDALNLYKEVSPHLNLQEVCESLSNARYYDGVLDICLTTANKRDPQNIALHYYKHGEPSDDQTGYNMYTARLDCYNYVLDTLKFLLSTSYNTNVMSPSVPSKPGPPNKQTNSVLTISEAEHYTESLYNLAIKSNDELFHVRLYEWMVNNELTDKLLQVSSPYLEDYLRRSATSGTPDFQFQSLEVLWRYYEKNKNYSSAAGILNILADKPSVSLDLLQRIEYLCRAVMNAKSASFRVDKMDGDLLHELEEKLDVAKVQVLVLESLRRLQQNYRSQQIDTAISKLNSKLMDVTTLYGEYAEEFDLAECRLSILHCAGHYDSVLIESLWTAIIDKGNYSAINVYFSKQICMLIQTLTGRKGFC</sequence>
<feature type="domain" description="Nucleoporin Nup133/Nup155-like C-terminal" evidence="5">
    <location>
        <begin position="635"/>
        <end position="1193"/>
    </location>
</feature>
<evidence type="ECO:0000256" key="4">
    <source>
        <dbReference type="ARBA" id="ARBA00023242"/>
    </source>
</evidence>
<protein>
    <submittedName>
        <fullName evidence="7">NUP155</fullName>
    </submittedName>
</protein>
<keyword evidence="4" id="KW-0539">Nucleus</keyword>
<reference evidence="7" key="1">
    <citation type="submission" date="2020-06" db="EMBL/GenBank/DDBJ databases">
        <title>Draft genome of Bugula neritina, a colonial animal packing powerful symbionts and potential medicines.</title>
        <authorList>
            <person name="Rayko M."/>
        </authorList>
    </citation>
    <scope>NUCLEOTIDE SEQUENCE [LARGE SCALE GENOMIC DNA]</scope>
    <source>
        <strain evidence="7">Kwan_BN1</strain>
    </source>
</reference>
<dbReference type="InterPro" id="IPR042537">
    <property type="entry name" value="Nucleoporin_Nup155_C_2"/>
</dbReference>
<dbReference type="InterPro" id="IPR007187">
    <property type="entry name" value="Nucleoporin_Nup133/Nup155_C"/>
</dbReference>
<dbReference type="PANTHER" id="PTHR10350">
    <property type="entry name" value="NUCLEAR PORE COMPLEX PROTEIN NUP155"/>
    <property type="match status" value="1"/>
</dbReference>
<dbReference type="GO" id="GO:0006405">
    <property type="term" value="P:RNA export from nucleus"/>
    <property type="evidence" value="ECO:0007669"/>
    <property type="project" value="TreeGrafter"/>
</dbReference>
<dbReference type="PANTHER" id="PTHR10350:SF6">
    <property type="entry name" value="NUCLEAR PORE COMPLEX PROTEIN NUP155"/>
    <property type="match status" value="1"/>
</dbReference>
<dbReference type="InterPro" id="IPR014908">
    <property type="entry name" value="Nucleoporin_Nup133/Nup155_N"/>
</dbReference>
<evidence type="ECO:0000313" key="7">
    <source>
        <dbReference type="EMBL" id="KAF6027888.1"/>
    </source>
</evidence>
<dbReference type="GO" id="GO:0036228">
    <property type="term" value="P:protein localization to nuclear inner membrane"/>
    <property type="evidence" value="ECO:0007669"/>
    <property type="project" value="TreeGrafter"/>
</dbReference>
<dbReference type="Pfam" id="PF08801">
    <property type="entry name" value="Nucleoporin_N"/>
    <property type="match status" value="1"/>
</dbReference>
<accession>A0A7J7JR21</accession>
<dbReference type="Gene3D" id="1.25.40.440">
    <property type="entry name" value="Nucleoporin, helical domain, central subdomain"/>
    <property type="match status" value="1"/>
</dbReference>
<dbReference type="Gene3D" id="1.20.120.1050">
    <property type="match status" value="1"/>
</dbReference>
<comment type="subcellular location">
    <subcellularLocation>
        <location evidence="1">Nucleus</location>
    </subcellularLocation>
</comment>
<dbReference type="GO" id="GO:0006606">
    <property type="term" value="P:protein import into nucleus"/>
    <property type="evidence" value="ECO:0007669"/>
    <property type="project" value="TreeGrafter"/>
</dbReference>
<comment type="similarity">
    <text evidence="2">Belongs to the non-repetitive/WGA-negative nucleoporin family.</text>
</comment>
<dbReference type="Proteomes" id="UP000593567">
    <property type="component" value="Unassembled WGS sequence"/>
</dbReference>
<evidence type="ECO:0000256" key="1">
    <source>
        <dbReference type="ARBA" id="ARBA00004123"/>
    </source>
</evidence>
<proteinExistence type="inferred from homology"/>
<dbReference type="GO" id="GO:0000972">
    <property type="term" value="P:transcription-dependent tethering of RNA polymerase II gene DNA at nuclear periphery"/>
    <property type="evidence" value="ECO:0007669"/>
    <property type="project" value="TreeGrafter"/>
</dbReference>
<dbReference type="OrthoDB" id="338970at2759"/>
<comment type="caution">
    <text evidence="7">The sequence shown here is derived from an EMBL/GenBank/DDBJ whole genome shotgun (WGS) entry which is preliminary data.</text>
</comment>
<dbReference type="InterPro" id="IPR042533">
    <property type="entry name" value="Nucleoporin_Nup155_C_1"/>
</dbReference>
<organism evidence="7 8">
    <name type="scientific">Bugula neritina</name>
    <name type="common">Brown bryozoan</name>
    <name type="synonym">Sertularia neritina</name>
    <dbReference type="NCBI Taxonomy" id="10212"/>
    <lineage>
        <taxon>Eukaryota</taxon>
        <taxon>Metazoa</taxon>
        <taxon>Spiralia</taxon>
        <taxon>Lophotrochozoa</taxon>
        <taxon>Bryozoa</taxon>
        <taxon>Gymnolaemata</taxon>
        <taxon>Cheilostomatida</taxon>
        <taxon>Flustrina</taxon>
        <taxon>Buguloidea</taxon>
        <taxon>Bugulidae</taxon>
        <taxon>Bugula</taxon>
    </lineage>
</organism>
<dbReference type="GO" id="GO:0044611">
    <property type="term" value="C:nuclear pore inner ring"/>
    <property type="evidence" value="ECO:0007669"/>
    <property type="project" value="TreeGrafter"/>
</dbReference>
<dbReference type="GO" id="GO:0017056">
    <property type="term" value="F:structural constituent of nuclear pore"/>
    <property type="evidence" value="ECO:0007669"/>
    <property type="project" value="InterPro"/>
</dbReference>
<gene>
    <name evidence="7" type="ORF">EB796_013789</name>
</gene>
<feature type="domain" description="Nucleoporin Nup133/Nup155-like N-terminal" evidence="6">
    <location>
        <begin position="79"/>
        <end position="451"/>
    </location>
</feature>
<name>A0A7J7JR21_BUGNE</name>